<comment type="similarity">
    <text evidence="1">Belongs to the peptidase C40 family.</text>
</comment>
<keyword evidence="2" id="KW-0645">Protease</keyword>
<reference evidence="7 8" key="1">
    <citation type="submission" date="2023-03" db="EMBL/GenBank/DDBJ databases">
        <title>Bacillus Genome Sequencing.</title>
        <authorList>
            <person name="Dunlap C."/>
        </authorList>
    </citation>
    <scope>NUCLEOTIDE SEQUENCE [LARGE SCALE GENOMIC DNA]</scope>
    <source>
        <strain evidence="7 8">B-23453</strain>
    </source>
</reference>
<dbReference type="PROSITE" id="PS51935">
    <property type="entry name" value="NLPC_P60"/>
    <property type="match status" value="1"/>
</dbReference>
<evidence type="ECO:0000256" key="2">
    <source>
        <dbReference type="ARBA" id="ARBA00022670"/>
    </source>
</evidence>
<name>A0ABU6MJZ6_9BACI</name>
<dbReference type="InterPro" id="IPR051202">
    <property type="entry name" value="Peptidase_C40"/>
</dbReference>
<dbReference type="PANTHER" id="PTHR47053">
    <property type="entry name" value="MUREIN DD-ENDOPEPTIDASE MEPH-RELATED"/>
    <property type="match status" value="1"/>
</dbReference>
<sequence>MMILQVRKTKSFIAIAAIFALAAAFLYTPLAKASASINYGEEVGAVSKLYEGKTYQYGGTSPSGFDAGGFTQYIYKKAATKLFIPRTSADQYKIGKAVSLKNLKQGDLVFYATGPVKGKVSFAAIYLGGGKFIGATSKGVKTVNMSDKYWKDRYIGAKHILK</sequence>
<keyword evidence="8" id="KW-1185">Reference proteome</keyword>
<accession>A0ABU6MJZ6</accession>
<keyword evidence="5" id="KW-0732">Signal</keyword>
<proteinExistence type="inferred from homology"/>
<dbReference type="Gene3D" id="3.90.1720.10">
    <property type="entry name" value="endopeptidase domain like (from Nostoc punctiforme)"/>
    <property type="match status" value="1"/>
</dbReference>
<dbReference type="EMBL" id="JARMAB010000025">
    <property type="protein sequence ID" value="MED1204614.1"/>
    <property type="molecule type" value="Genomic_DNA"/>
</dbReference>
<evidence type="ECO:0000313" key="7">
    <source>
        <dbReference type="EMBL" id="MED1204614.1"/>
    </source>
</evidence>
<dbReference type="SUPFAM" id="SSF54001">
    <property type="entry name" value="Cysteine proteinases"/>
    <property type="match status" value="1"/>
</dbReference>
<keyword evidence="3" id="KW-0378">Hydrolase</keyword>
<evidence type="ECO:0000256" key="4">
    <source>
        <dbReference type="ARBA" id="ARBA00022807"/>
    </source>
</evidence>
<feature type="chain" id="PRO_5046275939" evidence="5">
    <location>
        <begin position="34"/>
        <end position="162"/>
    </location>
</feature>
<dbReference type="PANTHER" id="PTHR47053:SF1">
    <property type="entry name" value="MUREIN DD-ENDOPEPTIDASE MEPH-RELATED"/>
    <property type="match status" value="1"/>
</dbReference>
<comment type="caution">
    <text evidence="7">The sequence shown here is derived from an EMBL/GenBank/DDBJ whole genome shotgun (WGS) entry which is preliminary data.</text>
</comment>
<evidence type="ECO:0000256" key="3">
    <source>
        <dbReference type="ARBA" id="ARBA00022801"/>
    </source>
</evidence>
<dbReference type="InterPro" id="IPR038765">
    <property type="entry name" value="Papain-like_cys_pep_sf"/>
</dbReference>
<dbReference type="RefSeq" id="WP_232317590.1">
    <property type="nucleotide sequence ID" value="NZ_JARMAB010000025.1"/>
</dbReference>
<protein>
    <submittedName>
        <fullName evidence="7">C40 family peptidase</fullName>
    </submittedName>
</protein>
<evidence type="ECO:0000313" key="8">
    <source>
        <dbReference type="Proteomes" id="UP001341444"/>
    </source>
</evidence>
<keyword evidence="4" id="KW-0788">Thiol protease</keyword>
<evidence type="ECO:0000256" key="5">
    <source>
        <dbReference type="SAM" id="SignalP"/>
    </source>
</evidence>
<dbReference type="Pfam" id="PF00877">
    <property type="entry name" value="NLPC_P60"/>
    <property type="match status" value="1"/>
</dbReference>
<gene>
    <name evidence="7" type="ORF">P4T90_16330</name>
</gene>
<feature type="signal peptide" evidence="5">
    <location>
        <begin position="1"/>
        <end position="33"/>
    </location>
</feature>
<evidence type="ECO:0000256" key="1">
    <source>
        <dbReference type="ARBA" id="ARBA00007074"/>
    </source>
</evidence>
<dbReference type="Proteomes" id="UP001341444">
    <property type="component" value="Unassembled WGS sequence"/>
</dbReference>
<organism evidence="7 8">
    <name type="scientific">Heyndrickxia acidicola</name>
    <dbReference type="NCBI Taxonomy" id="209389"/>
    <lineage>
        <taxon>Bacteria</taxon>
        <taxon>Bacillati</taxon>
        <taxon>Bacillota</taxon>
        <taxon>Bacilli</taxon>
        <taxon>Bacillales</taxon>
        <taxon>Bacillaceae</taxon>
        <taxon>Heyndrickxia</taxon>
    </lineage>
</organism>
<dbReference type="InterPro" id="IPR000064">
    <property type="entry name" value="NLP_P60_dom"/>
</dbReference>
<evidence type="ECO:0000259" key="6">
    <source>
        <dbReference type="PROSITE" id="PS51935"/>
    </source>
</evidence>
<feature type="domain" description="NlpC/P60" evidence="6">
    <location>
        <begin position="37"/>
        <end position="161"/>
    </location>
</feature>